<proteinExistence type="predicted"/>
<name>A0AAE3GRZ7_9CYAN</name>
<feature type="compositionally biased region" description="Polar residues" evidence="1">
    <location>
        <begin position="57"/>
        <end position="66"/>
    </location>
</feature>
<dbReference type="Gene3D" id="2.40.50.140">
    <property type="entry name" value="Nucleic acid-binding proteins"/>
    <property type="match status" value="2"/>
</dbReference>
<dbReference type="EMBL" id="JAMZMM010000079">
    <property type="protein sequence ID" value="MCP2728871.1"/>
    <property type="molecule type" value="Genomic_DNA"/>
</dbReference>
<dbReference type="Pfam" id="PF00313">
    <property type="entry name" value="CSD"/>
    <property type="match status" value="2"/>
</dbReference>
<dbReference type="AlphaFoldDB" id="A0AAE3GRZ7"/>
<dbReference type="Pfam" id="PF13432">
    <property type="entry name" value="TPR_16"/>
    <property type="match status" value="2"/>
</dbReference>
<organism evidence="3 4">
    <name type="scientific">Limnofasciculus baicalensis BBK-W-15</name>
    <dbReference type="NCBI Taxonomy" id="2699891"/>
    <lineage>
        <taxon>Bacteria</taxon>
        <taxon>Bacillati</taxon>
        <taxon>Cyanobacteriota</taxon>
        <taxon>Cyanophyceae</taxon>
        <taxon>Coleofasciculales</taxon>
        <taxon>Coleofasciculaceae</taxon>
        <taxon>Limnofasciculus</taxon>
        <taxon>Limnofasciculus baicalensis</taxon>
    </lineage>
</organism>
<dbReference type="GO" id="GO:0003676">
    <property type="term" value="F:nucleic acid binding"/>
    <property type="evidence" value="ECO:0007669"/>
    <property type="project" value="InterPro"/>
</dbReference>
<dbReference type="InterPro" id="IPR002059">
    <property type="entry name" value="CSP_DNA-bd"/>
</dbReference>
<feature type="compositionally biased region" description="Basic and acidic residues" evidence="1">
    <location>
        <begin position="68"/>
        <end position="80"/>
    </location>
</feature>
<dbReference type="PROSITE" id="PS51857">
    <property type="entry name" value="CSD_2"/>
    <property type="match status" value="1"/>
</dbReference>
<dbReference type="Proteomes" id="UP001204953">
    <property type="component" value="Unassembled WGS sequence"/>
</dbReference>
<evidence type="ECO:0000256" key="1">
    <source>
        <dbReference type="SAM" id="MobiDB-lite"/>
    </source>
</evidence>
<reference evidence="3" key="1">
    <citation type="submission" date="2022-06" db="EMBL/GenBank/DDBJ databases">
        <title>New cyanobacteria of genus Symplocastrum in benthos of Lake Baikal.</title>
        <authorList>
            <person name="Sorokovikova E."/>
            <person name="Tikhonova I."/>
            <person name="Krasnopeev A."/>
            <person name="Evseev P."/>
            <person name="Gladkikh A."/>
            <person name="Belykh O."/>
        </authorList>
    </citation>
    <scope>NUCLEOTIDE SEQUENCE</scope>
    <source>
        <strain evidence="3">BBK-W-15</strain>
    </source>
</reference>
<evidence type="ECO:0000313" key="4">
    <source>
        <dbReference type="Proteomes" id="UP001204953"/>
    </source>
</evidence>
<evidence type="ECO:0000313" key="3">
    <source>
        <dbReference type="EMBL" id="MCP2728871.1"/>
    </source>
</evidence>
<comment type="caution">
    <text evidence="3">The sequence shown here is derived from an EMBL/GenBank/DDBJ whole genome shotgun (WGS) entry which is preliminary data.</text>
</comment>
<dbReference type="SUPFAM" id="SSF48452">
    <property type="entry name" value="TPR-like"/>
    <property type="match status" value="1"/>
</dbReference>
<dbReference type="InterPro" id="IPR012340">
    <property type="entry name" value="NA-bd_OB-fold"/>
</dbReference>
<feature type="domain" description="CSD" evidence="2">
    <location>
        <begin position="305"/>
        <end position="370"/>
    </location>
</feature>
<dbReference type="PANTHER" id="PTHR11544">
    <property type="entry name" value="COLD SHOCK DOMAIN CONTAINING PROTEINS"/>
    <property type="match status" value="1"/>
</dbReference>
<dbReference type="InterPro" id="IPR050181">
    <property type="entry name" value="Cold_shock_domain"/>
</dbReference>
<keyword evidence="4" id="KW-1185">Reference proteome</keyword>
<dbReference type="InterPro" id="IPR011990">
    <property type="entry name" value="TPR-like_helical_dom_sf"/>
</dbReference>
<feature type="region of interest" description="Disordered" evidence="1">
    <location>
        <begin position="54"/>
        <end position="87"/>
    </location>
</feature>
<dbReference type="InterPro" id="IPR011129">
    <property type="entry name" value="CSD"/>
</dbReference>
<dbReference type="RefSeq" id="WP_254011662.1">
    <property type="nucleotide sequence ID" value="NZ_JAMZMM010000079.1"/>
</dbReference>
<evidence type="ECO:0000259" key="2">
    <source>
        <dbReference type="PROSITE" id="PS51857"/>
    </source>
</evidence>
<protein>
    <submittedName>
        <fullName evidence="3">Cold shock domain-containing protein</fullName>
    </submittedName>
</protein>
<dbReference type="InterPro" id="IPR003107">
    <property type="entry name" value="HAT"/>
</dbReference>
<gene>
    <name evidence="3" type="ORF">NJ959_10385</name>
</gene>
<dbReference type="InterPro" id="IPR041657">
    <property type="entry name" value="HTH_17"/>
</dbReference>
<dbReference type="SUPFAM" id="SSF50249">
    <property type="entry name" value="Nucleic acid-binding proteins"/>
    <property type="match status" value="2"/>
</dbReference>
<sequence>MPQQWPEILTPNQVAEYLQMELDEVMALLSSSQMPGSFVAGKWRIRKARLDEWIDTPTDQGNTGNQPERIHRDTSGESSRKLTPVVPPKKLAQVTPEDPENTKRGDRYVAKKVKLISEKTDTVVSVTPAPQNVRTPFQPPPSFPTEEGDTIICTQGHQNQGGNRFCTHCGEALKLSPIVASDNLSLPQPKSSPRIKGTLSRFPLTHKKYQYIYGFITAQDDRTVYVKASDIENNEQLLKEGDWVEFDIVGVSQGWEAKKVTLLSQKAVTNLPITPPRQVKIEPVSSSPARLYKDPRTGGSQMATRITGVIKTFSSTTGYGFITAEDGRDVYVNSRDVEAWGQSLRVKDQVEFEIVSVPRGTGWAAKEVTILSAKTESIISPPPDTQEYRQTAYPEVGRLYKEALAARDQGDIKRARELFEEAIHSEPHQRTFLAYAAAEKNAGKFPKALQIYKTGIEALPEDGILYEQYAMLLRQRNKLADAADILRKGLREAPHFARQLHWALAAVLVDMDDDVSFQEAAVHAQEAKKLGMNKGTMAAHIRYKLEFVTDHILGRKTWDFFKAADFEIRVQKCTQEYAEILVSSMQPE</sequence>
<dbReference type="Gene3D" id="1.25.40.10">
    <property type="entry name" value="Tetratricopeptide repeat domain"/>
    <property type="match status" value="1"/>
</dbReference>
<dbReference type="SMART" id="SM00357">
    <property type="entry name" value="CSP"/>
    <property type="match status" value="2"/>
</dbReference>
<dbReference type="Pfam" id="PF12728">
    <property type="entry name" value="HTH_17"/>
    <property type="match status" value="1"/>
</dbReference>
<dbReference type="SMART" id="SM00386">
    <property type="entry name" value="HAT"/>
    <property type="match status" value="2"/>
</dbReference>
<dbReference type="GO" id="GO:0006396">
    <property type="term" value="P:RNA processing"/>
    <property type="evidence" value="ECO:0007669"/>
    <property type="project" value="InterPro"/>
</dbReference>
<accession>A0AAE3GRZ7</accession>